<proteinExistence type="predicted"/>
<feature type="compositionally biased region" description="Low complexity" evidence="1">
    <location>
        <begin position="11"/>
        <end position="20"/>
    </location>
</feature>
<accession>A0ABD3IZT4</accession>
<feature type="region of interest" description="Disordered" evidence="1">
    <location>
        <begin position="1"/>
        <end position="45"/>
    </location>
</feature>
<evidence type="ECO:0000313" key="2">
    <source>
        <dbReference type="EMBL" id="KAL3719025.1"/>
    </source>
</evidence>
<gene>
    <name evidence="2" type="ORF">ACJRO7_004035</name>
</gene>
<dbReference type="Proteomes" id="UP001634007">
    <property type="component" value="Unassembled WGS sequence"/>
</dbReference>
<dbReference type="EMBL" id="JBJKBG010000010">
    <property type="protein sequence ID" value="KAL3719025.1"/>
    <property type="molecule type" value="Genomic_DNA"/>
</dbReference>
<evidence type="ECO:0000256" key="1">
    <source>
        <dbReference type="SAM" id="MobiDB-lite"/>
    </source>
</evidence>
<name>A0ABD3IZT4_EUCGL</name>
<comment type="caution">
    <text evidence="2">The sequence shown here is derived from an EMBL/GenBank/DDBJ whole genome shotgun (WGS) entry which is preliminary data.</text>
</comment>
<dbReference type="AlphaFoldDB" id="A0ABD3IZT4"/>
<reference evidence="2 3" key="1">
    <citation type="submission" date="2024-11" db="EMBL/GenBank/DDBJ databases">
        <title>Chromosome-level genome assembly of Eucalyptus globulus Labill. provides insights into its genome evolution.</title>
        <authorList>
            <person name="Li X."/>
        </authorList>
    </citation>
    <scope>NUCLEOTIDE SEQUENCE [LARGE SCALE GENOMIC DNA]</scope>
    <source>
        <strain evidence="2">CL2024</strain>
        <tissue evidence="2">Fresh tender leaves</tissue>
    </source>
</reference>
<evidence type="ECO:0000313" key="3">
    <source>
        <dbReference type="Proteomes" id="UP001634007"/>
    </source>
</evidence>
<sequence length="90" mass="9984">MRKRAKRSASQRDSAPSSSQQRHKRVKLSRPEAEPEHVEEETGLVNFGHPRRSRIHVCAAMMCLASGEFGAIAPVEVPVSVVILLLLEIL</sequence>
<keyword evidence="3" id="KW-1185">Reference proteome</keyword>
<organism evidence="2 3">
    <name type="scientific">Eucalyptus globulus</name>
    <name type="common">Tasmanian blue gum</name>
    <dbReference type="NCBI Taxonomy" id="34317"/>
    <lineage>
        <taxon>Eukaryota</taxon>
        <taxon>Viridiplantae</taxon>
        <taxon>Streptophyta</taxon>
        <taxon>Embryophyta</taxon>
        <taxon>Tracheophyta</taxon>
        <taxon>Spermatophyta</taxon>
        <taxon>Magnoliopsida</taxon>
        <taxon>eudicotyledons</taxon>
        <taxon>Gunneridae</taxon>
        <taxon>Pentapetalae</taxon>
        <taxon>rosids</taxon>
        <taxon>malvids</taxon>
        <taxon>Myrtales</taxon>
        <taxon>Myrtaceae</taxon>
        <taxon>Myrtoideae</taxon>
        <taxon>Eucalypteae</taxon>
        <taxon>Eucalyptus</taxon>
    </lineage>
</organism>
<protein>
    <submittedName>
        <fullName evidence="2">Uncharacterized protein</fullName>
    </submittedName>
</protein>